<accession>A0A495LZD6</accession>
<evidence type="ECO:0000313" key="3">
    <source>
        <dbReference type="Proteomes" id="UP000277579"/>
    </source>
</evidence>
<dbReference type="OrthoDB" id="965798at2"/>
<keyword evidence="1" id="KW-1133">Transmembrane helix</keyword>
<keyword evidence="1" id="KW-0812">Transmembrane</keyword>
<evidence type="ECO:0000313" key="2">
    <source>
        <dbReference type="EMBL" id="RKS19117.1"/>
    </source>
</evidence>
<proteinExistence type="predicted"/>
<evidence type="ECO:0000256" key="1">
    <source>
        <dbReference type="SAM" id="Phobius"/>
    </source>
</evidence>
<evidence type="ECO:0008006" key="4">
    <source>
        <dbReference type="Google" id="ProtNLM"/>
    </source>
</evidence>
<organism evidence="2 3">
    <name type="scientific">Flavobacterium endophyticum</name>
    <dbReference type="NCBI Taxonomy" id="1540163"/>
    <lineage>
        <taxon>Bacteria</taxon>
        <taxon>Pseudomonadati</taxon>
        <taxon>Bacteroidota</taxon>
        <taxon>Flavobacteriia</taxon>
        <taxon>Flavobacteriales</taxon>
        <taxon>Flavobacteriaceae</taxon>
        <taxon>Flavobacterium</taxon>
    </lineage>
</organism>
<comment type="caution">
    <text evidence="2">The sequence shown here is derived from an EMBL/GenBank/DDBJ whole genome shotgun (WGS) entry which is preliminary data.</text>
</comment>
<dbReference type="EMBL" id="RBLC01000005">
    <property type="protein sequence ID" value="RKS19117.1"/>
    <property type="molecule type" value="Genomic_DNA"/>
</dbReference>
<dbReference type="RefSeq" id="WP_121377349.1">
    <property type="nucleotide sequence ID" value="NZ_RBLC01000005.1"/>
</dbReference>
<dbReference type="AlphaFoldDB" id="A0A495LZD6"/>
<sequence>MLKFIKHNMETISGIEIYPIISLLIFFLFFLVLYAWTYTYKKEKIAELSHIPFESENEIDNLKNDTP</sequence>
<keyword evidence="1" id="KW-0472">Membrane</keyword>
<protein>
    <recommendedName>
        <fullName evidence="4">Cbb3-type cytochrome oxidase component FixQ</fullName>
    </recommendedName>
</protein>
<gene>
    <name evidence="2" type="ORF">CLV94_3068</name>
</gene>
<name>A0A495LZD6_9FLAO</name>
<feature type="transmembrane region" description="Helical" evidence="1">
    <location>
        <begin position="17"/>
        <end position="36"/>
    </location>
</feature>
<reference evidence="2 3" key="1">
    <citation type="submission" date="2018-10" db="EMBL/GenBank/DDBJ databases">
        <title>Genomic Encyclopedia of Archaeal and Bacterial Type Strains, Phase II (KMG-II): from individual species to whole genera.</title>
        <authorList>
            <person name="Goeker M."/>
        </authorList>
    </citation>
    <scope>NUCLEOTIDE SEQUENCE [LARGE SCALE GENOMIC DNA]</scope>
    <source>
        <strain evidence="2 3">DSM 29537</strain>
    </source>
</reference>
<dbReference type="Proteomes" id="UP000277579">
    <property type="component" value="Unassembled WGS sequence"/>
</dbReference>
<keyword evidence="3" id="KW-1185">Reference proteome</keyword>